<proteinExistence type="predicted"/>
<dbReference type="InterPro" id="IPR050297">
    <property type="entry name" value="LipidA_mod_glycosyltrf_83"/>
</dbReference>
<dbReference type="GO" id="GO:0010041">
    <property type="term" value="P:response to iron(III) ion"/>
    <property type="evidence" value="ECO:0007669"/>
    <property type="project" value="TreeGrafter"/>
</dbReference>
<evidence type="ECO:0000256" key="5">
    <source>
        <dbReference type="ARBA" id="ARBA00022692"/>
    </source>
</evidence>
<evidence type="ECO:0000256" key="3">
    <source>
        <dbReference type="ARBA" id="ARBA00022676"/>
    </source>
</evidence>
<evidence type="ECO:0000256" key="8">
    <source>
        <dbReference type="SAM" id="Phobius"/>
    </source>
</evidence>
<keyword evidence="3" id="KW-0328">Glycosyltransferase</keyword>
<feature type="domain" description="Glycosyltransferase RgtA/B/C/D-like" evidence="9">
    <location>
        <begin position="79"/>
        <end position="250"/>
    </location>
</feature>
<keyword evidence="2" id="KW-1003">Cell membrane</keyword>
<name>A0A1I0E0V1_9BACT</name>
<evidence type="ECO:0000256" key="6">
    <source>
        <dbReference type="ARBA" id="ARBA00022989"/>
    </source>
</evidence>
<sequence>MLLPAGSRHPRFSFLRRIVDSRWAQALLLGLVCGVCFFLYNGAPQVSLMESRNFVAAREMVAGGSWLVPTMNHELRLAKPPLPTWAVAGLQRLTGPTENLALLRLPAGLAATLFVFFFWGLARELTRPQAAEGAAPGRTAWLAALVLATSLLVITTGREGQWDIFANSLAMGGLWLLARGWQQPVRWAYGWLLGAGVLLGLAVLSKGPVPLYALVLPFLLAYLVGQPAHRQALRMRALATVLGAGLAVIIGGSWPLYIWLKVAPVARAVARIEMASWGERHVQPVWYYWPFFAFTGLWALVALASLVWPFARPRLRAFVPYGVALGWVLAGLLLLSIVPEKKERYMLPLMPPLALLVAGLLRYWQTQPPYPARPGSQPDAWLPRAWSALLLVLLLALPVAMGLTGFPGYGVGSLRFGLMGVAVLVLGVGLVREGIGRRRTGFLIGSTLAAVLLIIVLVMPVYPRWEARRDVPGRLHLRQARELPGFRGVGEWRSLDTLHVKQVWAAGRAVPVWHPTVAQLAGLPHSVVVVAARPVAKALPAGWATQVRISHQDSFYLDRDRNSAVWFISRLDPIEIVP</sequence>
<organism evidence="10 11">
    <name type="scientific">Hymenobacter actinosclerus</name>
    <dbReference type="NCBI Taxonomy" id="82805"/>
    <lineage>
        <taxon>Bacteria</taxon>
        <taxon>Pseudomonadati</taxon>
        <taxon>Bacteroidota</taxon>
        <taxon>Cytophagia</taxon>
        <taxon>Cytophagales</taxon>
        <taxon>Hymenobacteraceae</taxon>
        <taxon>Hymenobacter</taxon>
    </lineage>
</organism>
<keyword evidence="11" id="KW-1185">Reference proteome</keyword>
<dbReference type="AlphaFoldDB" id="A0A1I0E0V1"/>
<feature type="transmembrane region" description="Helical" evidence="8">
    <location>
        <begin position="286"/>
        <end position="311"/>
    </location>
</feature>
<feature type="transmembrane region" description="Helical" evidence="8">
    <location>
        <begin position="237"/>
        <end position="260"/>
    </location>
</feature>
<evidence type="ECO:0000256" key="7">
    <source>
        <dbReference type="ARBA" id="ARBA00023136"/>
    </source>
</evidence>
<keyword evidence="7 8" id="KW-0472">Membrane</keyword>
<protein>
    <submittedName>
        <fullName evidence="10">4-amino-4-deoxy-L-arabinose transferase</fullName>
    </submittedName>
</protein>
<feature type="transmembrane region" description="Helical" evidence="8">
    <location>
        <begin position="21"/>
        <end position="40"/>
    </location>
</feature>
<feature type="transmembrane region" description="Helical" evidence="8">
    <location>
        <begin position="412"/>
        <end position="431"/>
    </location>
</feature>
<keyword evidence="4 10" id="KW-0808">Transferase</keyword>
<feature type="transmembrane region" description="Helical" evidence="8">
    <location>
        <begin position="385"/>
        <end position="406"/>
    </location>
</feature>
<keyword evidence="5 8" id="KW-0812">Transmembrane</keyword>
<gene>
    <name evidence="10" type="ORF">SAMN04487998_1650</name>
</gene>
<dbReference type="PANTHER" id="PTHR33908:SF3">
    <property type="entry name" value="UNDECAPRENYL PHOSPHATE-ALPHA-4-AMINO-4-DEOXY-L-ARABINOSE ARABINOSYL TRANSFERASE"/>
    <property type="match status" value="1"/>
</dbReference>
<feature type="transmembrane region" description="Helical" evidence="8">
    <location>
        <begin position="101"/>
        <end position="122"/>
    </location>
</feature>
<feature type="transmembrane region" description="Helical" evidence="8">
    <location>
        <begin position="443"/>
        <end position="462"/>
    </location>
</feature>
<evidence type="ECO:0000256" key="2">
    <source>
        <dbReference type="ARBA" id="ARBA00022475"/>
    </source>
</evidence>
<evidence type="ECO:0000256" key="1">
    <source>
        <dbReference type="ARBA" id="ARBA00004651"/>
    </source>
</evidence>
<dbReference type="GO" id="GO:0009103">
    <property type="term" value="P:lipopolysaccharide biosynthetic process"/>
    <property type="evidence" value="ECO:0007669"/>
    <property type="project" value="UniProtKB-ARBA"/>
</dbReference>
<keyword evidence="6 8" id="KW-1133">Transmembrane helix</keyword>
<dbReference type="STRING" id="82805.SAMN04487998_1650"/>
<feature type="transmembrane region" description="Helical" evidence="8">
    <location>
        <begin position="185"/>
        <end position="203"/>
    </location>
</feature>
<evidence type="ECO:0000313" key="10">
    <source>
        <dbReference type="EMBL" id="SET38592.1"/>
    </source>
</evidence>
<dbReference type="Proteomes" id="UP000198697">
    <property type="component" value="Unassembled WGS sequence"/>
</dbReference>
<dbReference type="GO" id="GO:0005886">
    <property type="term" value="C:plasma membrane"/>
    <property type="evidence" value="ECO:0007669"/>
    <property type="project" value="UniProtKB-SubCell"/>
</dbReference>
<accession>A0A1I0E0V1</accession>
<dbReference type="GO" id="GO:0016763">
    <property type="term" value="F:pentosyltransferase activity"/>
    <property type="evidence" value="ECO:0007669"/>
    <property type="project" value="TreeGrafter"/>
</dbReference>
<reference evidence="11" key="1">
    <citation type="submission" date="2016-10" db="EMBL/GenBank/DDBJ databases">
        <authorList>
            <person name="Varghese N."/>
            <person name="Submissions S."/>
        </authorList>
    </citation>
    <scope>NUCLEOTIDE SEQUENCE [LARGE SCALE GENOMIC DNA]</scope>
    <source>
        <strain evidence="11">DSM 15310</strain>
    </source>
</reference>
<comment type="subcellular location">
    <subcellularLocation>
        <location evidence="1">Cell membrane</location>
        <topology evidence="1">Multi-pass membrane protein</topology>
    </subcellularLocation>
</comment>
<dbReference type="InterPro" id="IPR038731">
    <property type="entry name" value="RgtA/B/C-like"/>
</dbReference>
<evidence type="ECO:0000259" key="9">
    <source>
        <dbReference type="Pfam" id="PF13231"/>
    </source>
</evidence>
<feature type="transmembrane region" description="Helical" evidence="8">
    <location>
        <begin position="345"/>
        <end position="364"/>
    </location>
</feature>
<evidence type="ECO:0000256" key="4">
    <source>
        <dbReference type="ARBA" id="ARBA00022679"/>
    </source>
</evidence>
<dbReference type="Pfam" id="PF13231">
    <property type="entry name" value="PMT_2"/>
    <property type="match status" value="1"/>
</dbReference>
<feature type="transmembrane region" description="Helical" evidence="8">
    <location>
        <begin position="134"/>
        <end position="154"/>
    </location>
</feature>
<feature type="transmembrane region" description="Helical" evidence="8">
    <location>
        <begin position="209"/>
        <end position="225"/>
    </location>
</feature>
<dbReference type="EMBL" id="FOHS01000002">
    <property type="protein sequence ID" value="SET38592.1"/>
    <property type="molecule type" value="Genomic_DNA"/>
</dbReference>
<dbReference type="PANTHER" id="PTHR33908">
    <property type="entry name" value="MANNOSYLTRANSFERASE YKCB-RELATED"/>
    <property type="match status" value="1"/>
</dbReference>
<feature type="transmembrane region" description="Helical" evidence="8">
    <location>
        <begin position="318"/>
        <end position="339"/>
    </location>
</feature>
<evidence type="ECO:0000313" key="11">
    <source>
        <dbReference type="Proteomes" id="UP000198697"/>
    </source>
</evidence>